<accession>A0A2U9IT86</accession>
<keyword evidence="2" id="KW-1185">Reference proteome</keyword>
<sequence length="131" mass="14913">MLRPLIAIDLNSRVGKASISRLISRVLKVFGIADVIFIMDDNSIVEFNESKVFPISDSDSVTSLVENLKKLSEKRDALDLESVLKLKRELRRSILIVVSDREVRSEREMIFRFNGKKITKVSLGIQNVSQH</sequence>
<reference evidence="1" key="1">
    <citation type="submission" date="2018-05" db="EMBL/GenBank/DDBJ databases">
        <title>Complete Genome Sequences of Extremely Thermoacidophilic, Metal-Mobilizing Type-Strain Members of the Archaeal Family Sulfolobaceae: Acidianus brierleyi DSM-1651T, Acidianus sulfidivorans DSM-18786T, Metallosphaera hakonensis DSM-7519T, and Metallosphaera prunae DSM-10039T.</title>
        <authorList>
            <person name="Counts J.A."/>
            <person name="Kelly R.M."/>
        </authorList>
    </citation>
    <scope>NUCLEOTIDE SEQUENCE [LARGE SCALE GENOMIC DNA]</scope>
    <source>
        <strain evidence="1">HO1-1</strain>
    </source>
</reference>
<evidence type="ECO:0000313" key="2">
    <source>
        <dbReference type="Proteomes" id="UP000247586"/>
    </source>
</evidence>
<dbReference type="AlphaFoldDB" id="A0A2U9IT86"/>
<gene>
    <name evidence="1" type="ORF">DFR87_05505</name>
</gene>
<evidence type="ECO:0000313" key="1">
    <source>
        <dbReference type="EMBL" id="AWR99246.1"/>
    </source>
</evidence>
<dbReference type="GeneID" id="36834777"/>
<name>A0A2U9IT86_9CREN</name>
<protein>
    <submittedName>
        <fullName evidence="1">Uncharacterized protein</fullName>
    </submittedName>
</protein>
<organism evidence="1 2">
    <name type="scientific">Metallosphaera hakonensis JCM 8857 = DSM 7519</name>
    <dbReference type="NCBI Taxonomy" id="1293036"/>
    <lineage>
        <taxon>Archaea</taxon>
        <taxon>Thermoproteota</taxon>
        <taxon>Thermoprotei</taxon>
        <taxon>Sulfolobales</taxon>
        <taxon>Sulfolobaceae</taxon>
        <taxon>Metallosphaera</taxon>
    </lineage>
</organism>
<dbReference type="Proteomes" id="UP000247586">
    <property type="component" value="Chromosome"/>
</dbReference>
<dbReference type="KEGG" id="mhk:DFR87_05505"/>
<dbReference type="OrthoDB" id="43390at2157"/>
<proteinExistence type="predicted"/>
<dbReference type="RefSeq" id="WP_054836422.1">
    <property type="nucleotide sequence ID" value="NZ_BBBA01000004.1"/>
</dbReference>
<dbReference type="EMBL" id="CP029287">
    <property type="protein sequence ID" value="AWR99246.1"/>
    <property type="molecule type" value="Genomic_DNA"/>
</dbReference>